<dbReference type="AlphaFoldDB" id="A0A8J7TMY6"/>
<sequence>MEASQRREWMKSRRKMRKAARRARLRRQVIRYMFLCALVFLGAASFTHLPWSLNNEKTQIEIKGNCVATRAQILRLLSSTIDVPVYRLDPKQLERQLTSLKAVKHAFVRRYALPHPRLVVEVLEEFPWASFSTDPKLPPQSVIAQSGRFIPLSDFPAVVKPRMVIYGSSNLKMTAHEVTQWASWANYIAEQTGRPVDFIDLREPFDVHVQNGDLHFKLGMPDTTLTRRLGRIVSILPTVEGMKDKIDYIDLGLDNSIPLKVLKTPKKNVEMAQQNSASRNL</sequence>
<proteinExistence type="predicted"/>
<accession>A0A8J7TMY6</accession>
<keyword evidence="3" id="KW-0812">Transmembrane</keyword>
<keyword evidence="5" id="KW-0131">Cell cycle</keyword>
<evidence type="ECO:0000256" key="2">
    <source>
        <dbReference type="ARBA" id="ARBA00022618"/>
    </source>
</evidence>
<evidence type="ECO:0000256" key="1">
    <source>
        <dbReference type="ARBA" id="ARBA00022475"/>
    </source>
</evidence>
<keyword evidence="1" id="KW-1003">Cell membrane</keyword>
<keyword evidence="4" id="KW-0472">Membrane</keyword>
<protein>
    <submittedName>
        <fullName evidence="7">FtsQ-type POTRA domain-containing protein</fullName>
    </submittedName>
</protein>
<evidence type="ECO:0000256" key="4">
    <source>
        <dbReference type="ARBA" id="ARBA00022989"/>
    </source>
</evidence>
<name>A0A8J7TMY6_9BACT</name>
<evidence type="ECO:0000256" key="5">
    <source>
        <dbReference type="ARBA" id="ARBA00023306"/>
    </source>
</evidence>
<comment type="caution">
    <text evidence="7">The sequence shown here is derived from an EMBL/GenBank/DDBJ whole genome shotgun (WGS) entry which is preliminary data.</text>
</comment>
<gene>
    <name evidence="7" type="ORF">J0M35_14165</name>
</gene>
<dbReference type="Proteomes" id="UP000664277">
    <property type="component" value="Unassembled WGS sequence"/>
</dbReference>
<reference evidence="7" key="1">
    <citation type="submission" date="2021-02" db="EMBL/GenBank/DDBJ databases">
        <title>Genome-Resolved Metagenomics of a Microbial Community Performing Photosynthetic Biological Nutrient Removal.</title>
        <authorList>
            <person name="Mcdaniel E.A."/>
        </authorList>
    </citation>
    <scope>NUCLEOTIDE SEQUENCE</scope>
    <source>
        <strain evidence="7">UWPOB_OBS1</strain>
    </source>
</reference>
<dbReference type="EMBL" id="JAFLCK010000021">
    <property type="protein sequence ID" value="MBN8661506.1"/>
    <property type="molecule type" value="Genomic_DNA"/>
</dbReference>
<dbReference type="InterPro" id="IPR013685">
    <property type="entry name" value="POTRA_FtsQ_type"/>
</dbReference>
<keyword evidence="4" id="KW-1133">Transmembrane helix</keyword>
<keyword evidence="2" id="KW-0132">Cell division</keyword>
<organism evidence="7 8">
    <name type="scientific">Candidatus Obscuribacter phosphatis</name>
    <dbReference type="NCBI Taxonomy" id="1906157"/>
    <lineage>
        <taxon>Bacteria</taxon>
        <taxon>Bacillati</taxon>
        <taxon>Candidatus Melainabacteria</taxon>
        <taxon>Candidatus Obscuribacterales</taxon>
        <taxon>Candidatus Obscuribacteraceae</taxon>
        <taxon>Candidatus Obscuribacter</taxon>
    </lineage>
</organism>
<evidence type="ECO:0000313" key="8">
    <source>
        <dbReference type="Proteomes" id="UP000664277"/>
    </source>
</evidence>
<evidence type="ECO:0000256" key="3">
    <source>
        <dbReference type="ARBA" id="ARBA00022692"/>
    </source>
</evidence>
<evidence type="ECO:0000313" key="7">
    <source>
        <dbReference type="EMBL" id="MBN8661506.1"/>
    </source>
</evidence>
<feature type="domain" description="POTRA" evidence="6">
    <location>
        <begin position="59"/>
        <end position="124"/>
    </location>
</feature>
<evidence type="ECO:0000259" key="6">
    <source>
        <dbReference type="Pfam" id="PF08478"/>
    </source>
</evidence>
<dbReference type="Pfam" id="PF08478">
    <property type="entry name" value="POTRA_1"/>
    <property type="match status" value="1"/>
</dbReference>